<sequence>MEIPLRRVLVGMADARLDDADDAGHDHAAEFLERNGAGFAGGFGRAGMDAVWVVEHPRSECDWSCVRVELGIPTVIVPMGILTESA</sequence>
<accession>K8X657</accession>
<dbReference type="EMBL" id="AJYC02000180">
    <property type="protein sequence ID" value="EKT76933.1"/>
    <property type="molecule type" value="Genomic_DNA"/>
</dbReference>
<dbReference type="AlphaFoldDB" id="K8X657"/>
<evidence type="ECO:0000313" key="2">
    <source>
        <dbReference type="Proteomes" id="UP000005951"/>
    </source>
</evidence>
<organism evidence="1 2">
    <name type="scientific">Rhodococcus opacus M213</name>
    <dbReference type="NCBI Taxonomy" id="1129896"/>
    <lineage>
        <taxon>Bacteria</taxon>
        <taxon>Bacillati</taxon>
        <taxon>Actinomycetota</taxon>
        <taxon>Actinomycetes</taxon>
        <taxon>Mycobacteriales</taxon>
        <taxon>Nocardiaceae</taxon>
        <taxon>Rhodococcus</taxon>
    </lineage>
</organism>
<name>K8X657_RHOOP</name>
<dbReference type="Proteomes" id="UP000005951">
    <property type="component" value="Unassembled WGS sequence"/>
</dbReference>
<reference evidence="1 2" key="1">
    <citation type="journal article" date="2013" name="Genome Announc.">
        <title>Draft Genome Sequence of Rhodococcus opacus Strain M213 Shows a Diverse Catabolic Potential.</title>
        <authorList>
            <person name="Pathak A."/>
            <person name="Green S.J."/>
            <person name="Ogram A."/>
            <person name="Chauhan A."/>
        </authorList>
    </citation>
    <scope>NUCLEOTIDE SEQUENCE [LARGE SCALE GENOMIC DNA]</scope>
    <source>
        <strain evidence="1 2">M213</strain>
    </source>
</reference>
<evidence type="ECO:0000313" key="1">
    <source>
        <dbReference type="EMBL" id="EKT76933.1"/>
    </source>
</evidence>
<proteinExistence type="predicted"/>
<comment type="caution">
    <text evidence="1">The sequence shown here is derived from an EMBL/GenBank/DDBJ whole genome shotgun (WGS) entry which is preliminary data.</text>
</comment>
<gene>
    <name evidence="1" type="ORF">WSS_A40155</name>
</gene>
<protein>
    <submittedName>
        <fullName evidence="1">Uncharacterized protein</fullName>
    </submittedName>
</protein>